<evidence type="ECO:0000313" key="7">
    <source>
        <dbReference type="EMBL" id="MBF4803275.1"/>
    </source>
</evidence>
<name>A0A9D5X6L3_9ACTN</name>
<accession>A0A9D5X6L3</accession>
<keyword evidence="1" id="KW-1133">Transmembrane helix</keyword>
<protein>
    <submittedName>
        <fullName evidence="7">DUF11 domain-containing protein</fullName>
    </submittedName>
</protein>
<dbReference type="Gene3D" id="2.60.40.740">
    <property type="match status" value="2"/>
</dbReference>
<proteinExistence type="predicted"/>
<dbReference type="NCBIfam" id="TIGR01451">
    <property type="entry name" value="B_ant_repeat"/>
    <property type="match status" value="1"/>
</dbReference>
<dbReference type="Proteomes" id="UP000787322">
    <property type="component" value="Unassembled WGS sequence"/>
</dbReference>
<feature type="domain" description="Sgo0707 N-terminal" evidence="5">
    <location>
        <begin position="28"/>
        <end position="293"/>
    </location>
</feature>
<dbReference type="InterPro" id="IPR046473">
    <property type="entry name" value="Sgo0707-like_N2"/>
</dbReference>
<feature type="domain" description="DUF11" evidence="3">
    <location>
        <begin position="534"/>
        <end position="641"/>
    </location>
</feature>
<feature type="transmembrane region" description="Helical" evidence="1">
    <location>
        <begin position="664"/>
        <end position="683"/>
    </location>
</feature>
<evidence type="ECO:0000259" key="6">
    <source>
        <dbReference type="Pfam" id="PF20623"/>
    </source>
</evidence>
<dbReference type="PROSITE" id="PS51257">
    <property type="entry name" value="PROKAR_LIPOPROTEIN"/>
    <property type="match status" value="1"/>
</dbReference>
<dbReference type="InterPro" id="IPR047589">
    <property type="entry name" value="DUF11_rpt"/>
</dbReference>
<dbReference type="EMBL" id="JABZGU010000153">
    <property type="protein sequence ID" value="MBF4803275.1"/>
    <property type="molecule type" value="Genomic_DNA"/>
</dbReference>
<evidence type="ECO:0000313" key="8">
    <source>
        <dbReference type="Proteomes" id="UP000787322"/>
    </source>
</evidence>
<keyword evidence="1" id="KW-0472">Membrane</keyword>
<evidence type="ECO:0000259" key="5">
    <source>
        <dbReference type="Pfam" id="PF18873"/>
    </source>
</evidence>
<evidence type="ECO:0000256" key="2">
    <source>
        <dbReference type="SAM" id="SignalP"/>
    </source>
</evidence>
<organism evidence="7 8">
    <name type="scientific">Lancefieldella parvula</name>
    <dbReference type="NCBI Taxonomy" id="1382"/>
    <lineage>
        <taxon>Bacteria</taxon>
        <taxon>Bacillati</taxon>
        <taxon>Actinomycetota</taxon>
        <taxon>Coriobacteriia</taxon>
        <taxon>Coriobacteriales</taxon>
        <taxon>Atopobiaceae</taxon>
        <taxon>Lancefieldella</taxon>
    </lineage>
</organism>
<dbReference type="PANTHER" id="PTHR34819">
    <property type="entry name" value="LARGE CYSTEINE-RICH PERIPLASMIC PROTEIN OMCB"/>
    <property type="match status" value="1"/>
</dbReference>
<dbReference type="PANTHER" id="PTHR34819:SF3">
    <property type="entry name" value="CELL SURFACE PROTEIN"/>
    <property type="match status" value="1"/>
</dbReference>
<dbReference type="AlphaFoldDB" id="A0A9D5X6L3"/>
<dbReference type="Pfam" id="PF20623">
    <property type="entry name" value="Sgo0707_N2"/>
    <property type="match status" value="1"/>
</dbReference>
<keyword evidence="1" id="KW-0812">Transmembrane</keyword>
<dbReference type="InterPro" id="IPR001434">
    <property type="entry name" value="OmcB-like_DUF11"/>
</dbReference>
<reference evidence="7" key="1">
    <citation type="submission" date="2020-04" db="EMBL/GenBank/DDBJ databases">
        <title>Deep metagenomics examines the oral microbiome during advanced dental caries in children, revealing novel taxa and co-occurrences with host molecules.</title>
        <authorList>
            <person name="Baker J.L."/>
            <person name="Morton J.T."/>
            <person name="Dinis M."/>
            <person name="Alvarez R."/>
            <person name="Tran N.C."/>
            <person name="Knight R."/>
            <person name="Edlund A."/>
        </authorList>
    </citation>
    <scope>NUCLEOTIDE SEQUENCE</scope>
    <source>
        <strain evidence="7">JCVI_3_bin.11</strain>
    </source>
</reference>
<keyword evidence="2" id="KW-0732">Signal</keyword>
<evidence type="ECO:0000259" key="4">
    <source>
        <dbReference type="Pfam" id="PF18655"/>
    </source>
</evidence>
<dbReference type="InterPro" id="IPR043630">
    <property type="entry name" value="Sgo0707_N1"/>
</dbReference>
<gene>
    <name evidence="7" type="ORF">HXK24_05610</name>
</gene>
<dbReference type="InterPro" id="IPR051172">
    <property type="entry name" value="Chlamydia_OmcB"/>
</dbReference>
<feature type="domain" description="SHIRT" evidence="4">
    <location>
        <begin position="439"/>
        <end position="518"/>
    </location>
</feature>
<dbReference type="InterPro" id="IPR041030">
    <property type="entry name" value="SHIRT"/>
</dbReference>
<feature type="chain" id="PRO_5039007836" evidence="2">
    <location>
        <begin position="30"/>
        <end position="688"/>
    </location>
</feature>
<evidence type="ECO:0000259" key="3">
    <source>
        <dbReference type="Pfam" id="PF01345"/>
    </source>
</evidence>
<dbReference type="Pfam" id="PF01345">
    <property type="entry name" value="DUF11"/>
    <property type="match status" value="1"/>
</dbReference>
<comment type="caution">
    <text evidence="7">The sequence shown here is derived from an EMBL/GenBank/DDBJ whole genome shotgun (WGS) entry which is preliminary data.</text>
</comment>
<feature type="domain" description="Sgo0707-like N2" evidence="6">
    <location>
        <begin position="298"/>
        <end position="436"/>
    </location>
</feature>
<dbReference type="Pfam" id="PF18873">
    <property type="entry name" value="Sgo0707_N1"/>
    <property type="match status" value="1"/>
</dbReference>
<sequence>MKKGFLKRISVFLTMVVACLFMSINTAQALDRQKDDSDLTQINIYQFTLTRDNMTVLSQGAGVKRIEIPASDTGNLPSTAFVVQPTKDGSNQQYAQPLSLKFSNAGTVAGKSVDVYVTINSLDLTLKNANADYNNPNKTDVAFLTVDENWGTKSFQIMDYIDVNHPSYTADMFRSYAISANVTVELKYTDGTPCDLKLVMQPSDIDVVGDTGANETFSLINANSTIDSIVMNNRNILVESTSGSNITWNPVRGTSGPDQEKNLAGFAVKSKSSSMTFESTSAATSGSLFGVYTEAITPAPVKAVDPEQAPAKAGETITYTGTFTLPRQGIDTIGKIKSMSMVDTFDERLDFQSLTVSFDGQTLTEGTDYTVAVDGQKVTVNIKDHLLTKANGGKKFVITYKTVTNSKVETDGSNIDNELTQVVDGNVAHSNKVTTELLYEKTHEFVSGTPNRELPQEVLDLLPGKQTRIPNGTTVTPDQPLGGVTRVETPDGTWVFIGYDHDSEVIDHKNAHFIGVWVVLPQPKKDVLDGQGNSIDGNKVTAGQVLTYSVTYTNTTNTARDVTITDIIPEHTTYVDGSADNGGTYDPATRTVTWTQNVASGDTLTVTFQIKVNKGEKDVTVVNTAHVSDGLIDTDTNTTTNPVVPKPRKSRTPYTGDDALQNTLMFAIAGGAAVLFALGTLKLHAAKN</sequence>
<evidence type="ECO:0000256" key="1">
    <source>
        <dbReference type="SAM" id="Phobius"/>
    </source>
</evidence>
<feature type="signal peptide" evidence="2">
    <location>
        <begin position="1"/>
        <end position="29"/>
    </location>
</feature>
<dbReference type="Pfam" id="PF18655">
    <property type="entry name" value="SHIRT"/>
    <property type="match status" value="1"/>
</dbReference>